<dbReference type="SUPFAM" id="SSF47203">
    <property type="entry name" value="Acyl-CoA dehydrogenase C-terminal domain-like"/>
    <property type="match status" value="1"/>
</dbReference>
<comment type="subunit">
    <text evidence="3">Homodimer.</text>
</comment>
<evidence type="ECO:0000256" key="7">
    <source>
        <dbReference type="RuleBase" id="RU362125"/>
    </source>
</evidence>
<sequence length="422" mass="47122">MWGFETEPEFQRELDWIDAFVRERVQPLDHLLGNQYDVADPEFVRLVRPLQAEVKARGLWACHLGPELGGKGYGQLKLALMNEKFGMARFGPIVFGAQAPDTGNSEILAHFGTPEQKRKYLEPLLANEVVSCFSMTEPQGGADPLGFTTSAVLDGDEWVVNGEKWFASEARTAAFFIVMVVTEPQAENPYRRATMLLVDAGTPGLEIVRDYGFHGEPEPAHAHLRFTDVRVPAGNVLGGRGEAFAVAQTRLGGGRLHHAMRTIAQAQRAFEMMCERAVSRTTKGQRLADLQMVQEKIADSWVQLRQFRLLVLETAWLADQGRDWRQIRLHVSAVKAEMPKVLHDIAARALQVHGSLGLSTEMPFTDWLVNSFHVGLADGPTEVHQQVVARELLKDVAPAEGMFPSYLRAEEERRARELYGSV</sequence>
<comment type="caution">
    <text evidence="11">The sequence shown here is derived from an EMBL/GenBank/DDBJ whole genome shotgun (WGS) entry which is preliminary data.</text>
</comment>
<dbReference type="InterPro" id="IPR009100">
    <property type="entry name" value="AcylCoA_DH/oxidase_NM_dom_sf"/>
</dbReference>
<keyword evidence="4 7" id="KW-0285">Flavoprotein</keyword>
<dbReference type="InterPro" id="IPR006091">
    <property type="entry name" value="Acyl-CoA_Oxase/DH_mid-dom"/>
</dbReference>
<proteinExistence type="inferred from homology"/>
<dbReference type="InterPro" id="IPR036250">
    <property type="entry name" value="AcylCo_DH-like_C"/>
</dbReference>
<evidence type="ECO:0000256" key="3">
    <source>
        <dbReference type="ARBA" id="ARBA00011738"/>
    </source>
</evidence>
<dbReference type="RefSeq" id="WP_179721465.1">
    <property type="nucleotide sequence ID" value="NZ_JACBZT010000001.1"/>
</dbReference>
<dbReference type="PANTHER" id="PTHR48083:SF13">
    <property type="entry name" value="ACYL-COA DEHYDROGENASE FAMILY MEMBER 11"/>
    <property type="match status" value="1"/>
</dbReference>
<gene>
    <name evidence="11" type="ORF">GGQ55_004963</name>
</gene>
<dbReference type="SUPFAM" id="SSF56645">
    <property type="entry name" value="Acyl-CoA dehydrogenase NM domain-like"/>
    <property type="match status" value="1"/>
</dbReference>
<keyword evidence="6 7" id="KW-0560">Oxidoreductase</keyword>
<feature type="domain" description="Acyl-CoA oxidase/dehydrogenase middle" evidence="9">
    <location>
        <begin position="132"/>
        <end position="229"/>
    </location>
</feature>
<evidence type="ECO:0000313" key="12">
    <source>
        <dbReference type="Proteomes" id="UP000541969"/>
    </source>
</evidence>
<dbReference type="Gene3D" id="2.40.110.10">
    <property type="entry name" value="Butyryl-CoA Dehydrogenase, subunit A, domain 2"/>
    <property type="match status" value="1"/>
</dbReference>
<dbReference type="GO" id="GO:0070991">
    <property type="term" value="F:medium-chain fatty acyl-CoA dehydrogenase activity"/>
    <property type="evidence" value="ECO:0007669"/>
    <property type="project" value="UniProtKB-EC"/>
</dbReference>
<comment type="similarity">
    <text evidence="2 7">Belongs to the acyl-CoA dehydrogenase family.</text>
</comment>
<evidence type="ECO:0000256" key="1">
    <source>
        <dbReference type="ARBA" id="ARBA00001974"/>
    </source>
</evidence>
<dbReference type="Pfam" id="PF00441">
    <property type="entry name" value="Acyl-CoA_dh_1"/>
    <property type="match status" value="1"/>
</dbReference>
<dbReference type="Pfam" id="PF02771">
    <property type="entry name" value="Acyl-CoA_dh_N"/>
    <property type="match status" value="1"/>
</dbReference>
<feature type="domain" description="Acyl-CoA dehydrogenase/oxidase N-terminal" evidence="10">
    <location>
        <begin position="15"/>
        <end position="128"/>
    </location>
</feature>
<reference evidence="11 12" key="1">
    <citation type="submission" date="2020-07" db="EMBL/GenBank/DDBJ databases">
        <title>Sequencing the genomes of 1000 actinobacteria strains.</title>
        <authorList>
            <person name="Klenk H.-P."/>
        </authorList>
    </citation>
    <scope>NUCLEOTIDE SEQUENCE [LARGE SCALE GENOMIC DNA]</scope>
    <source>
        <strain evidence="11 12">DSM 104001</strain>
    </source>
</reference>
<dbReference type="AlphaFoldDB" id="A0A853CL77"/>
<dbReference type="InterPro" id="IPR046373">
    <property type="entry name" value="Acyl-CoA_Oxase/DH_mid-dom_sf"/>
</dbReference>
<dbReference type="FunFam" id="2.40.110.10:FF:000002">
    <property type="entry name" value="Acyl-CoA dehydrogenase fadE12"/>
    <property type="match status" value="1"/>
</dbReference>
<comment type="cofactor">
    <cofactor evidence="1 7">
        <name>FAD</name>
        <dbReference type="ChEBI" id="CHEBI:57692"/>
    </cofactor>
</comment>
<dbReference type="Gene3D" id="1.10.540.10">
    <property type="entry name" value="Acyl-CoA dehydrogenase/oxidase, N-terminal domain"/>
    <property type="match status" value="1"/>
</dbReference>
<name>A0A853CL77_9ACTN</name>
<keyword evidence="12" id="KW-1185">Reference proteome</keyword>
<keyword evidence="5 7" id="KW-0274">FAD</keyword>
<dbReference type="GO" id="GO:0005737">
    <property type="term" value="C:cytoplasm"/>
    <property type="evidence" value="ECO:0007669"/>
    <property type="project" value="TreeGrafter"/>
</dbReference>
<feature type="domain" description="Acyl-CoA dehydrogenase/oxidase C-terminal" evidence="8">
    <location>
        <begin position="244"/>
        <end position="393"/>
    </location>
</feature>
<evidence type="ECO:0000259" key="9">
    <source>
        <dbReference type="Pfam" id="PF02770"/>
    </source>
</evidence>
<organism evidence="11 12">
    <name type="scientific">Petropleomorpha daqingensis</name>
    <dbReference type="NCBI Taxonomy" id="2026353"/>
    <lineage>
        <taxon>Bacteria</taxon>
        <taxon>Bacillati</taxon>
        <taxon>Actinomycetota</taxon>
        <taxon>Actinomycetes</taxon>
        <taxon>Geodermatophilales</taxon>
        <taxon>Geodermatophilaceae</taxon>
        <taxon>Petropleomorpha</taxon>
    </lineage>
</organism>
<dbReference type="InterPro" id="IPR009075">
    <property type="entry name" value="AcylCo_DH/oxidase_C"/>
</dbReference>
<accession>A0A853CL77</accession>
<dbReference type="Gene3D" id="1.20.140.10">
    <property type="entry name" value="Butyryl-CoA Dehydrogenase, subunit A, domain 3"/>
    <property type="match status" value="1"/>
</dbReference>
<dbReference type="Proteomes" id="UP000541969">
    <property type="component" value="Unassembled WGS sequence"/>
</dbReference>
<dbReference type="GO" id="GO:0050660">
    <property type="term" value="F:flavin adenine dinucleotide binding"/>
    <property type="evidence" value="ECO:0007669"/>
    <property type="project" value="InterPro"/>
</dbReference>
<dbReference type="GO" id="GO:0033539">
    <property type="term" value="P:fatty acid beta-oxidation using acyl-CoA dehydrogenase"/>
    <property type="evidence" value="ECO:0007669"/>
    <property type="project" value="TreeGrafter"/>
</dbReference>
<evidence type="ECO:0000256" key="4">
    <source>
        <dbReference type="ARBA" id="ARBA00022630"/>
    </source>
</evidence>
<evidence type="ECO:0000313" key="11">
    <source>
        <dbReference type="EMBL" id="NYJ08685.1"/>
    </source>
</evidence>
<evidence type="ECO:0000259" key="10">
    <source>
        <dbReference type="Pfam" id="PF02771"/>
    </source>
</evidence>
<dbReference type="PANTHER" id="PTHR48083">
    <property type="entry name" value="MEDIUM-CHAIN SPECIFIC ACYL-COA DEHYDROGENASE, MITOCHONDRIAL-RELATED"/>
    <property type="match status" value="1"/>
</dbReference>
<protein>
    <submittedName>
        <fullName evidence="11">Acyl-CoA dehydrogenase</fullName>
        <ecNumber evidence="11">1.3.8.7</ecNumber>
    </submittedName>
</protein>
<evidence type="ECO:0000256" key="6">
    <source>
        <dbReference type="ARBA" id="ARBA00023002"/>
    </source>
</evidence>
<evidence type="ECO:0000256" key="2">
    <source>
        <dbReference type="ARBA" id="ARBA00009347"/>
    </source>
</evidence>
<dbReference type="EC" id="1.3.8.7" evidence="11"/>
<evidence type="ECO:0000259" key="8">
    <source>
        <dbReference type="Pfam" id="PF00441"/>
    </source>
</evidence>
<evidence type="ECO:0000256" key="5">
    <source>
        <dbReference type="ARBA" id="ARBA00022827"/>
    </source>
</evidence>
<dbReference type="InterPro" id="IPR050741">
    <property type="entry name" value="Acyl-CoA_dehydrogenase"/>
</dbReference>
<dbReference type="InterPro" id="IPR037069">
    <property type="entry name" value="AcylCoA_DH/ox_N_sf"/>
</dbReference>
<dbReference type="EMBL" id="JACBZT010000001">
    <property type="protein sequence ID" value="NYJ08685.1"/>
    <property type="molecule type" value="Genomic_DNA"/>
</dbReference>
<dbReference type="InterPro" id="IPR013786">
    <property type="entry name" value="AcylCoA_DH/ox_N"/>
</dbReference>
<dbReference type="Pfam" id="PF02770">
    <property type="entry name" value="Acyl-CoA_dh_M"/>
    <property type="match status" value="1"/>
</dbReference>